<evidence type="ECO:0000313" key="1">
    <source>
        <dbReference type="EMBL" id="MBF6226330.1"/>
    </source>
</evidence>
<sequence>MSLSTTLKPVTTGFPIRLTPLRPTVAIGTIDIENLLYMVNDPVRVEEDAARDRKAGHEVDDYGRLRELVQRMVGTAKSPKSKNVASYADYLASGITGELGNAWSVPPVTLWCPRPLEIEKETGSAFFPIRDGLIAIDGETQITALHRIKKNPGAFGLSDFDFGEAVMAFEVYHGISALEARQIFHDRNNKGAPVDKSLAMSMDMRDFGTTITQQLIESTIVTIDGGDVTLLELVLTGKRQVGAKSKEWFTLQGLRTLVVTTLLGKAGIQAASADVHPTDIAGEPDQTTVKRETVELLGAFLRANADLFNNKTAITAPAVMAALGALIHRETSWTKDPLPVGQTVESLLSDVKWAREGAYWGGIAAKVNDKGVVSWAGGARDSGHKVYEAISNPHSEVGKQVRGLPYRAASTS</sequence>
<protein>
    <submittedName>
        <fullName evidence="1">Uncharacterized protein</fullName>
    </submittedName>
</protein>
<dbReference type="RefSeq" id="WP_195033463.1">
    <property type="nucleotide sequence ID" value="NZ_JADLRE010000010.1"/>
</dbReference>
<evidence type="ECO:0000313" key="2">
    <source>
        <dbReference type="Proteomes" id="UP000807309"/>
    </source>
</evidence>
<comment type="caution">
    <text evidence="1">The sequence shown here is derived from an EMBL/GenBank/DDBJ whole genome shotgun (WGS) entry which is preliminary data.</text>
</comment>
<dbReference type="Pfam" id="PF14072">
    <property type="entry name" value="DndB"/>
    <property type="match status" value="1"/>
</dbReference>
<proteinExistence type="predicted"/>
<reference evidence="1 2" key="1">
    <citation type="submission" date="2020-10" db="EMBL/GenBank/DDBJ databases">
        <title>Identification of Nocardia species via Next-generation sequencing and recognition of intraspecies genetic diversity.</title>
        <authorList>
            <person name="Li P."/>
            <person name="Li P."/>
            <person name="Lu B."/>
        </authorList>
    </citation>
    <scope>NUCLEOTIDE SEQUENCE [LARGE SCALE GENOMIC DNA]</scope>
    <source>
        <strain evidence="1 2">N-11</strain>
    </source>
</reference>
<name>A0ABS0C7H9_9NOCA</name>
<dbReference type="EMBL" id="JADLRE010000010">
    <property type="protein sequence ID" value="MBF6226330.1"/>
    <property type="molecule type" value="Genomic_DNA"/>
</dbReference>
<dbReference type="InterPro" id="IPR017642">
    <property type="entry name" value="DNA_S_mod_DndB"/>
</dbReference>
<gene>
    <name evidence="1" type="ORF">IU470_14615</name>
</gene>
<accession>A0ABS0C7H9</accession>
<organism evidence="1 2">
    <name type="scientific">Nocardia abscessus</name>
    <dbReference type="NCBI Taxonomy" id="120957"/>
    <lineage>
        <taxon>Bacteria</taxon>
        <taxon>Bacillati</taxon>
        <taxon>Actinomycetota</taxon>
        <taxon>Actinomycetes</taxon>
        <taxon>Mycobacteriales</taxon>
        <taxon>Nocardiaceae</taxon>
        <taxon>Nocardia</taxon>
    </lineage>
</organism>
<dbReference type="Proteomes" id="UP000807309">
    <property type="component" value="Unassembled WGS sequence"/>
</dbReference>
<keyword evidence="2" id="KW-1185">Reference proteome</keyword>